<name>A0A0E4HDJ1_9BACL</name>
<feature type="domain" description="ABC transmembrane type-1" evidence="8">
    <location>
        <begin position="86"/>
        <end position="276"/>
    </location>
</feature>
<dbReference type="CDD" id="cd06261">
    <property type="entry name" value="TM_PBP2"/>
    <property type="match status" value="1"/>
</dbReference>
<dbReference type="PANTHER" id="PTHR43744">
    <property type="entry name" value="ABC TRANSPORTER PERMEASE PROTEIN MG189-RELATED-RELATED"/>
    <property type="match status" value="1"/>
</dbReference>
<evidence type="ECO:0000256" key="5">
    <source>
        <dbReference type="ARBA" id="ARBA00022989"/>
    </source>
</evidence>
<sequence>MSTRTTTANGAWGSKKQARERTFKGFAYLFLSAGALVMAVPFLWMLSTSLKQQGMEFEMPPKWIPQHFEWSNYHFVLFESDIVQGFVNTLLIILLPCLVGLFTSALAAYAFARLLFPARNLLFGLLLATMMIPGVVTMIPTFMLFKNIGWIDSWMPLIIPGMFGAAAAVFLLRQFFLTIPRELEDAAKVDGMNPFHTFLRIMLPLSKPALITQGLLNFIAGYNDYLGPLIYINSPEKYTLQLVLASFQGFYTSQWTYIMAGSVLALIPTLLVFFFAQKYFVEGIALTGMKG</sequence>
<dbReference type="SUPFAM" id="SSF161098">
    <property type="entry name" value="MetI-like"/>
    <property type="match status" value="1"/>
</dbReference>
<organism evidence="9 10">
    <name type="scientific">Paenibacillus riograndensis SBR5</name>
    <dbReference type="NCBI Taxonomy" id="1073571"/>
    <lineage>
        <taxon>Bacteria</taxon>
        <taxon>Bacillati</taxon>
        <taxon>Bacillota</taxon>
        <taxon>Bacilli</taxon>
        <taxon>Bacillales</taxon>
        <taxon>Paenibacillaceae</taxon>
        <taxon>Paenibacillus</taxon>
        <taxon>Paenibacillus sonchi group</taxon>
    </lineage>
</organism>
<evidence type="ECO:0000256" key="1">
    <source>
        <dbReference type="ARBA" id="ARBA00004651"/>
    </source>
</evidence>
<dbReference type="PANTHER" id="PTHR43744:SF12">
    <property type="entry name" value="ABC TRANSPORTER PERMEASE PROTEIN MG189-RELATED"/>
    <property type="match status" value="1"/>
</dbReference>
<dbReference type="RefSeq" id="WP_020425890.1">
    <property type="nucleotide sequence ID" value="NZ_AGBD01000043.1"/>
</dbReference>
<dbReference type="GO" id="GO:0055085">
    <property type="term" value="P:transmembrane transport"/>
    <property type="evidence" value="ECO:0007669"/>
    <property type="project" value="InterPro"/>
</dbReference>
<proteinExistence type="inferred from homology"/>
<feature type="transmembrane region" description="Helical" evidence="7">
    <location>
        <begin position="157"/>
        <end position="176"/>
    </location>
</feature>
<dbReference type="HOGENOM" id="CLU_016047_1_1_9"/>
<dbReference type="KEGG" id="pri:PRIO_5950"/>
<evidence type="ECO:0000256" key="6">
    <source>
        <dbReference type="ARBA" id="ARBA00023136"/>
    </source>
</evidence>
<dbReference type="GO" id="GO:0005886">
    <property type="term" value="C:plasma membrane"/>
    <property type="evidence" value="ECO:0007669"/>
    <property type="project" value="UniProtKB-SubCell"/>
</dbReference>
<keyword evidence="3" id="KW-1003">Cell membrane</keyword>
<keyword evidence="6 7" id="KW-0472">Membrane</keyword>
<keyword evidence="2 7" id="KW-0813">Transport</keyword>
<feature type="transmembrane region" description="Helical" evidence="7">
    <location>
        <begin position="121"/>
        <end position="145"/>
    </location>
</feature>
<dbReference type="InterPro" id="IPR000515">
    <property type="entry name" value="MetI-like"/>
</dbReference>
<comment type="subcellular location">
    <subcellularLocation>
        <location evidence="1 7">Cell membrane</location>
        <topology evidence="1 7">Multi-pass membrane protein</topology>
    </subcellularLocation>
</comment>
<reference evidence="10" key="1">
    <citation type="submission" date="2015-03" db="EMBL/GenBank/DDBJ databases">
        <authorList>
            <person name="Wibberg D."/>
        </authorList>
    </citation>
    <scope>NUCLEOTIDE SEQUENCE [LARGE SCALE GENOMIC DNA]</scope>
</reference>
<evidence type="ECO:0000256" key="4">
    <source>
        <dbReference type="ARBA" id="ARBA00022692"/>
    </source>
</evidence>
<keyword evidence="9" id="KW-0762">Sugar transport</keyword>
<keyword evidence="4 7" id="KW-0812">Transmembrane</keyword>
<dbReference type="Proteomes" id="UP000033163">
    <property type="component" value="Chromosome I"/>
</dbReference>
<feature type="transmembrane region" description="Helical" evidence="7">
    <location>
        <begin position="86"/>
        <end position="109"/>
    </location>
</feature>
<dbReference type="Pfam" id="PF00528">
    <property type="entry name" value="BPD_transp_1"/>
    <property type="match status" value="1"/>
</dbReference>
<dbReference type="AlphaFoldDB" id="A0A0E4HDJ1"/>
<dbReference type="EMBL" id="LN831776">
    <property type="protein sequence ID" value="CQR58319.1"/>
    <property type="molecule type" value="Genomic_DNA"/>
</dbReference>
<gene>
    <name evidence="9" type="ORF">PRIO_5950</name>
</gene>
<feature type="transmembrane region" description="Helical" evidence="7">
    <location>
        <begin position="255"/>
        <end position="276"/>
    </location>
</feature>
<protein>
    <submittedName>
        <fullName evidence="9">Sugar transport system permease</fullName>
    </submittedName>
</protein>
<evidence type="ECO:0000313" key="9">
    <source>
        <dbReference type="EMBL" id="CQR58319.1"/>
    </source>
</evidence>
<keyword evidence="5 7" id="KW-1133">Transmembrane helix</keyword>
<evidence type="ECO:0000313" key="10">
    <source>
        <dbReference type="Proteomes" id="UP000033163"/>
    </source>
</evidence>
<evidence type="ECO:0000256" key="3">
    <source>
        <dbReference type="ARBA" id="ARBA00022475"/>
    </source>
</evidence>
<evidence type="ECO:0000256" key="7">
    <source>
        <dbReference type="RuleBase" id="RU363032"/>
    </source>
</evidence>
<feature type="transmembrane region" description="Helical" evidence="7">
    <location>
        <begin position="197"/>
        <end position="220"/>
    </location>
</feature>
<evidence type="ECO:0000259" key="8">
    <source>
        <dbReference type="PROSITE" id="PS50928"/>
    </source>
</evidence>
<dbReference type="InterPro" id="IPR035906">
    <property type="entry name" value="MetI-like_sf"/>
</dbReference>
<feature type="transmembrane region" description="Helical" evidence="7">
    <location>
        <begin position="25"/>
        <end position="46"/>
    </location>
</feature>
<comment type="similarity">
    <text evidence="7">Belongs to the binding-protein-dependent transport system permease family.</text>
</comment>
<dbReference type="PATRIC" id="fig|1073571.4.peg.6370"/>
<accession>A0A0E4HDJ1</accession>
<dbReference type="Gene3D" id="1.10.3720.10">
    <property type="entry name" value="MetI-like"/>
    <property type="match status" value="1"/>
</dbReference>
<evidence type="ECO:0000256" key="2">
    <source>
        <dbReference type="ARBA" id="ARBA00022448"/>
    </source>
</evidence>
<dbReference type="PROSITE" id="PS50928">
    <property type="entry name" value="ABC_TM1"/>
    <property type="match status" value="1"/>
</dbReference>